<reference evidence="1 2" key="1">
    <citation type="journal article" date="2023" name="Insect Mol. Biol.">
        <title>Genome sequencing provides insights into the evolution of gene families encoding plant cell wall-degrading enzymes in longhorned beetles.</title>
        <authorList>
            <person name="Shin N.R."/>
            <person name="Okamura Y."/>
            <person name="Kirsch R."/>
            <person name="Pauchet Y."/>
        </authorList>
    </citation>
    <scope>NUCLEOTIDE SEQUENCE [LARGE SCALE GENOMIC DNA]</scope>
    <source>
        <strain evidence="1">EAD_L_NR</strain>
    </source>
</reference>
<dbReference type="AlphaFoldDB" id="A0AAV8V9V0"/>
<name>A0AAV8V9V0_9CUCU</name>
<dbReference type="EMBL" id="JANEYG010000246">
    <property type="protein sequence ID" value="KAJ8910775.1"/>
    <property type="molecule type" value="Genomic_DNA"/>
</dbReference>
<keyword evidence="2" id="KW-1185">Reference proteome</keyword>
<dbReference type="Proteomes" id="UP001159042">
    <property type="component" value="Unassembled WGS sequence"/>
</dbReference>
<proteinExistence type="predicted"/>
<sequence>MIAHAQYIVKEIETLYMLKKYRTLKRRYYRDHIKINRKYMELFKSFKWRLFCDDTDLLTAHARQNETSAVTSVARLEGF</sequence>
<accession>A0AAV8V9V0</accession>
<gene>
    <name evidence="1" type="ORF">NQ315_008896</name>
</gene>
<comment type="caution">
    <text evidence="1">The sequence shown here is derived from an EMBL/GenBank/DDBJ whole genome shotgun (WGS) entry which is preliminary data.</text>
</comment>
<evidence type="ECO:0000313" key="2">
    <source>
        <dbReference type="Proteomes" id="UP001159042"/>
    </source>
</evidence>
<evidence type="ECO:0000313" key="1">
    <source>
        <dbReference type="EMBL" id="KAJ8910775.1"/>
    </source>
</evidence>
<organism evidence="1 2">
    <name type="scientific">Exocentrus adspersus</name>
    <dbReference type="NCBI Taxonomy" id="1586481"/>
    <lineage>
        <taxon>Eukaryota</taxon>
        <taxon>Metazoa</taxon>
        <taxon>Ecdysozoa</taxon>
        <taxon>Arthropoda</taxon>
        <taxon>Hexapoda</taxon>
        <taxon>Insecta</taxon>
        <taxon>Pterygota</taxon>
        <taxon>Neoptera</taxon>
        <taxon>Endopterygota</taxon>
        <taxon>Coleoptera</taxon>
        <taxon>Polyphaga</taxon>
        <taxon>Cucujiformia</taxon>
        <taxon>Chrysomeloidea</taxon>
        <taxon>Cerambycidae</taxon>
        <taxon>Lamiinae</taxon>
        <taxon>Acanthocinini</taxon>
        <taxon>Exocentrus</taxon>
    </lineage>
</organism>
<protein>
    <submittedName>
        <fullName evidence="1">Uncharacterized protein</fullName>
    </submittedName>
</protein>